<feature type="transmembrane region" description="Helical" evidence="6">
    <location>
        <begin position="87"/>
        <end position="112"/>
    </location>
</feature>
<comment type="caution">
    <text evidence="7">The sequence shown here is derived from an EMBL/GenBank/DDBJ whole genome shotgun (WGS) entry which is preliminary data.</text>
</comment>
<proteinExistence type="inferred from homology"/>
<dbReference type="InterPro" id="IPR023271">
    <property type="entry name" value="Aquaporin-like"/>
</dbReference>
<name>A0ABV1B2L3_9FIRM</name>
<dbReference type="EMBL" id="JBBMEK010000053">
    <property type="protein sequence ID" value="MEQ2364670.1"/>
    <property type="molecule type" value="Genomic_DNA"/>
</dbReference>
<evidence type="ECO:0000256" key="1">
    <source>
        <dbReference type="ARBA" id="ARBA00004141"/>
    </source>
</evidence>
<organism evidence="7 8">
    <name type="scientific">Coprococcus intestinihominis</name>
    <dbReference type="NCBI Taxonomy" id="3133154"/>
    <lineage>
        <taxon>Bacteria</taxon>
        <taxon>Bacillati</taxon>
        <taxon>Bacillota</taxon>
        <taxon>Clostridia</taxon>
        <taxon>Lachnospirales</taxon>
        <taxon>Lachnospiraceae</taxon>
        <taxon>Coprococcus</taxon>
    </lineage>
</organism>
<feature type="transmembrane region" description="Helical" evidence="6">
    <location>
        <begin position="161"/>
        <end position="185"/>
    </location>
</feature>
<evidence type="ECO:0000256" key="4">
    <source>
        <dbReference type="ARBA" id="ARBA00023136"/>
    </source>
</evidence>
<sequence>MNLVDTGALQKFNENLEVQSMRKYVRLFVLAVLAGAAIGIGGIVFLSLENKIVGALMFTAGLYSICVHGLNLFTGKVGYAVEQPKSYIIDLVIIWVGNLAGTWLAAMGVLGSRIAGISEKAQSMCQIKVDDSLISLFILGIFCGALMYIAVEGYKQTKNPLILFVCVAGFILCGFEHCIADMFYVSVAQMWSTRAFLCVVVISLGNAVGGMLIPMCKKI</sequence>
<keyword evidence="8" id="KW-1185">Reference proteome</keyword>
<evidence type="ECO:0000313" key="7">
    <source>
        <dbReference type="EMBL" id="MEQ2364670.1"/>
    </source>
</evidence>
<keyword evidence="2 6" id="KW-0812">Transmembrane</keyword>
<comment type="subcellular location">
    <subcellularLocation>
        <location evidence="1">Membrane</location>
        <topology evidence="1">Multi-pass membrane protein</topology>
    </subcellularLocation>
</comment>
<gene>
    <name evidence="7" type="ORF">WMO25_06105</name>
</gene>
<reference evidence="7 8" key="1">
    <citation type="submission" date="2024-03" db="EMBL/GenBank/DDBJ databases">
        <title>Human intestinal bacterial collection.</title>
        <authorList>
            <person name="Pauvert C."/>
            <person name="Hitch T.C.A."/>
            <person name="Clavel T."/>
        </authorList>
    </citation>
    <scope>NUCLEOTIDE SEQUENCE [LARGE SCALE GENOMIC DNA]</scope>
    <source>
        <strain evidence="7 8">CLA-AA-H190</strain>
    </source>
</reference>
<evidence type="ECO:0000256" key="3">
    <source>
        <dbReference type="ARBA" id="ARBA00022989"/>
    </source>
</evidence>
<dbReference type="Pfam" id="PF01226">
    <property type="entry name" value="Form_Nir_trans"/>
    <property type="match status" value="1"/>
</dbReference>
<dbReference type="Gene3D" id="1.20.1080.10">
    <property type="entry name" value="Glycerol uptake facilitator protein"/>
    <property type="match status" value="1"/>
</dbReference>
<evidence type="ECO:0000256" key="2">
    <source>
        <dbReference type="ARBA" id="ARBA00022692"/>
    </source>
</evidence>
<evidence type="ECO:0000313" key="8">
    <source>
        <dbReference type="Proteomes" id="UP001469749"/>
    </source>
</evidence>
<protein>
    <submittedName>
        <fullName evidence="7">Formate/nitrite transporter family protein</fullName>
    </submittedName>
</protein>
<evidence type="ECO:0000256" key="5">
    <source>
        <dbReference type="ARBA" id="ARBA00049660"/>
    </source>
</evidence>
<comment type="similarity">
    <text evidence="5">Belongs to the FNT transporter (TC 1.A.16) family.</text>
</comment>
<dbReference type="PANTHER" id="PTHR30520">
    <property type="entry name" value="FORMATE TRANSPORTER-RELATED"/>
    <property type="match status" value="1"/>
</dbReference>
<accession>A0ABV1B2L3</accession>
<feature type="transmembrane region" description="Helical" evidence="6">
    <location>
        <begin position="52"/>
        <end position="75"/>
    </location>
</feature>
<dbReference type="PANTHER" id="PTHR30520:SF6">
    <property type="entry name" value="FORMATE_NITRATE FAMILY TRANSPORTER (EUROFUNG)"/>
    <property type="match status" value="1"/>
</dbReference>
<feature type="transmembrane region" description="Helical" evidence="6">
    <location>
        <begin position="24"/>
        <end position="46"/>
    </location>
</feature>
<dbReference type="RefSeq" id="WP_349084610.1">
    <property type="nucleotide sequence ID" value="NZ_JBBMEK010000053.1"/>
</dbReference>
<dbReference type="InterPro" id="IPR000292">
    <property type="entry name" value="For/NO2_transpt"/>
</dbReference>
<feature type="transmembrane region" description="Helical" evidence="6">
    <location>
        <begin position="132"/>
        <end position="149"/>
    </location>
</feature>
<keyword evidence="3 6" id="KW-1133">Transmembrane helix</keyword>
<dbReference type="Proteomes" id="UP001469749">
    <property type="component" value="Unassembled WGS sequence"/>
</dbReference>
<evidence type="ECO:0000256" key="6">
    <source>
        <dbReference type="SAM" id="Phobius"/>
    </source>
</evidence>
<keyword evidence="4 6" id="KW-0472">Membrane</keyword>
<feature type="transmembrane region" description="Helical" evidence="6">
    <location>
        <begin position="191"/>
        <end position="213"/>
    </location>
</feature>